<name>A0A8S5TYZ8_9CAUD</name>
<dbReference type="EMBL" id="BK015962">
    <property type="protein sequence ID" value="DAF87410.1"/>
    <property type="molecule type" value="Genomic_DNA"/>
</dbReference>
<proteinExistence type="predicted"/>
<organism evidence="1">
    <name type="scientific">Siphoviridae sp. ctnPP24</name>
    <dbReference type="NCBI Taxonomy" id="2825662"/>
    <lineage>
        <taxon>Viruses</taxon>
        <taxon>Duplodnaviria</taxon>
        <taxon>Heunggongvirae</taxon>
        <taxon>Uroviricota</taxon>
        <taxon>Caudoviricetes</taxon>
    </lineage>
</organism>
<evidence type="ECO:0000313" key="1">
    <source>
        <dbReference type="EMBL" id="DAF87410.1"/>
    </source>
</evidence>
<reference evidence="1" key="1">
    <citation type="journal article" date="2021" name="Proc. Natl. Acad. Sci. U.S.A.">
        <title>A Catalog of Tens of Thousands of Viruses from Human Metagenomes Reveals Hidden Associations with Chronic Diseases.</title>
        <authorList>
            <person name="Tisza M.J."/>
            <person name="Buck C.B."/>
        </authorList>
    </citation>
    <scope>NUCLEOTIDE SEQUENCE</scope>
    <source>
        <strain evidence="1">CtnPP24</strain>
    </source>
</reference>
<accession>A0A8S5TYZ8</accession>
<sequence length="148" mass="17546">MSYPYKDEVLATKYAYIPDDAANAPARKQKKTVKKANHKHDYGKSIIINYYDKYAGKWTYAYRNVCTICGRIGDFVDKEGIIKKTFPHVKPSWFGFAVAFGYNDEFEEFTEWSKSWYPIIIWKDYRPFDDKFIPNEFFDQLGIQEQTN</sequence>
<protein>
    <submittedName>
        <fullName evidence="1">Uncharacterized protein</fullName>
    </submittedName>
</protein>